<comment type="cofactor">
    <cofactor evidence="1">
        <name>Mg(2+)</name>
        <dbReference type="ChEBI" id="CHEBI:18420"/>
    </cofactor>
</comment>
<protein>
    <submittedName>
        <fullName evidence="6">Methylisocitrate lyase</fullName>
        <ecNumber evidence="6">4.1.3.30</ecNumber>
    </submittedName>
</protein>
<dbReference type="FunFam" id="3.20.20.60:FF:000009">
    <property type="entry name" value="2-methylisocitrate lyase"/>
    <property type="match status" value="1"/>
</dbReference>
<proteinExistence type="inferred from homology"/>
<dbReference type="AlphaFoldDB" id="A0A160TUY9"/>
<evidence type="ECO:0000256" key="4">
    <source>
        <dbReference type="ARBA" id="ARBA00022842"/>
    </source>
</evidence>
<keyword evidence="3" id="KW-0479">Metal-binding</keyword>
<keyword evidence="5 6" id="KW-0456">Lyase</keyword>
<name>A0A160TUY9_9ZZZZ</name>
<dbReference type="InterPro" id="IPR039556">
    <property type="entry name" value="ICL/PEPM"/>
</dbReference>
<dbReference type="InterPro" id="IPR018523">
    <property type="entry name" value="Isocitrate_lyase_ph_CS"/>
</dbReference>
<organism evidence="6">
    <name type="scientific">hydrothermal vent metagenome</name>
    <dbReference type="NCBI Taxonomy" id="652676"/>
    <lineage>
        <taxon>unclassified sequences</taxon>
        <taxon>metagenomes</taxon>
        <taxon>ecological metagenomes</taxon>
    </lineage>
</organism>
<dbReference type="GO" id="GO:0046872">
    <property type="term" value="F:metal ion binding"/>
    <property type="evidence" value="ECO:0007669"/>
    <property type="project" value="UniProtKB-KW"/>
</dbReference>
<evidence type="ECO:0000256" key="5">
    <source>
        <dbReference type="ARBA" id="ARBA00023239"/>
    </source>
</evidence>
<dbReference type="PANTHER" id="PTHR42905:SF5">
    <property type="entry name" value="CARBOXYVINYL-CARBOXYPHOSPHONATE PHOSPHORYLMUTASE, CHLOROPLASTIC"/>
    <property type="match status" value="1"/>
</dbReference>
<evidence type="ECO:0000313" key="6">
    <source>
        <dbReference type="EMBL" id="CUS54662.1"/>
    </source>
</evidence>
<accession>A0A160TUY9</accession>
<dbReference type="SUPFAM" id="SSF51621">
    <property type="entry name" value="Phosphoenolpyruvate/pyruvate domain"/>
    <property type="match status" value="1"/>
</dbReference>
<gene>
    <name evidence="6" type="ORF">MGWOODY_XGa902</name>
</gene>
<dbReference type="InterPro" id="IPR040442">
    <property type="entry name" value="Pyrv_kinase-like_dom_sf"/>
</dbReference>
<dbReference type="EMBL" id="CZRL01000104">
    <property type="protein sequence ID" value="CUS54662.1"/>
    <property type="molecule type" value="Genomic_DNA"/>
</dbReference>
<dbReference type="GO" id="GO:0019629">
    <property type="term" value="P:propionate catabolic process, 2-methylcitrate cycle"/>
    <property type="evidence" value="ECO:0007669"/>
    <property type="project" value="InterPro"/>
</dbReference>
<comment type="similarity">
    <text evidence="2">Belongs to the isocitrate lyase/PEP mutase superfamily. Methylisocitrate lyase family.</text>
</comment>
<evidence type="ECO:0000256" key="2">
    <source>
        <dbReference type="ARBA" id="ARBA00009282"/>
    </source>
</evidence>
<dbReference type="InterPro" id="IPR015813">
    <property type="entry name" value="Pyrv/PenolPyrv_kinase-like_dom"/>
</dbReference>
<dbReference type="Pfam" id="PF13714">
    <property type="entry name" value="PEP_mutase"/>
    <property type="match status" value="1"/>
</dbReference>
<dbReference type="CDD" id="cd00377">
    <property type="entry name" value="ICL_PEPM"/>
    <property type="match status" value="1"/>
</dbReference>
<dbReference type="PROSITE" id="PS00161">
    <property type="entry name" value="ISOCITRATE_LYASE"/>
    <property type="match status" value="1"/>
</dbReference>
<evidence type="ECO:0000256" key="1">
    <source>
        <dbReference type="ARBA" id="ARBA00001946"/>
    </source>
</evidence>
<dbReference type="GO" id="GO:0046421">
    <property type="term" value="F:methylisocitrate lyase activity"/>
    <property type="evidence" value="ECO:0007669"/>
    <property type="project" value="UniProtKB-EC"/>
</dbReference>
<dbReference type="EC" id="4.1.3.30" evidence="6"/>
<reference evidence="6" key="1">
    <citation type="submission" date="2015-10" db="EMBL/GenBank/DDBJ databases">
        <authorList>
            <person name="Gilbert D.G."/>
        </authorList>
    </citation>
    <scope>NUCLEOTIDE SEQUENCE</scope>
</reference>
<dbReference type="NCBIfam" id="TIGR02317">
    <property type="entry name" value="prpB"/>
    <property type="match status" value="1"/>
</dbReference>
<dbReference type="PANTHER" id="PTHR42905">
    <property type="entry name" value="PHOSPHOENOLPYRUVATE CARBOXYLASE"/>
    <property type="match status" value="1"/>
</dbReference>
<keyword evidence="4" id="KW-0460">Magnesium</keyword>
<evidence type="ECO:0000256" key="3">
    <source>
        <dbReference type="ARBA" id="ARBA00022723"/>
    </source>
</evidence>
<dbReference type="Gene3D" id="3.20.20.60">
    <property type="entry name" value="Phosphoenolpyruvate-binding domains"/>
    <property type="match status" value="1"/>
</dbReference>
<dbReference type="InterPro" id="IPR012695">
    <property type="entry name" value="PrpB"/>
</dbReference>
<sequence>MTWLTESDVHNEAPGVRLTQLIAQQGIVRIPGAHNALAGLLAKRAGFECLYVSGAAVSSSMGLPDLGIMTLEELSGHVRSIYRATQLPLVVDADTGYGEAINVMRTVQELESAGAAAMQMEDQVLPKKCGHLNDKRLISTDDMCAKVAAARKARSHLRIIARTDAVDGEGLESAIERLNRYIEAGADLVFADALKDEASIRTLTQRVGAPVLANMAEFGRTPYFSADELEVMGCRLVIWPASSLRIAARAMDRLYQGLARTGTTHQFIDDMVDRSELYDVIGYFDYESLDASVARSVVPQKKPVPPAPNGDVT</sequence>